<gene>
    <name evidence="3" type="ORF">MNBD_IGNAVI01-1895</name>
</gene>
<dbReference type="Pfam" id="PF13620">
    <property type="entry name" value="CarboxypepD_reg"/>
    <property type="match status" value="1"/>
</dbReference>
<dbReference type="InterPro" id="IPR032812">
    <property type="entry name" value="SbsA_Ig"/>
</dbReference>
<evidence type="ECO:0000259" key="2">
    <source>
        <dbReference type="Pfam" id="PF13205"/>
    </source>
</evidence>
<dbReference type="Gene3D" id="2.60.40.1120">
    <property type="entry name" value="Carboxypeptidase-like, regulatory domain"/>
    <property type="match status" value="1"/>
</dbReference>
<feature type="domain" description="SbsA Ig-like" evidence="2">
    <location>
        <begin position="110"/>
        <end position="205"/>
    </location>
</feature>
<evidence type="ECO:0000256" key="1">
    <source>
        <dbReference type="ARBA" id="ARBA00022729"/>
    </source>
</evidence>
<dbReference type="EMBL" id="UOGD01000003">
    <property type="protein sequence ID" value="VAX14951.1"/>
    <property type="molecule type" value="Genomic_DNA"/>
</dbReference>
<protein>
    <recommendedName>
        <fullName evidence="2">SbsA Ig-like domain-containing protein</fullName>
    </recommendedName>
</protein>
<accession>A0A3B1BK90</accession>
<name>A0A3B1BK90_9ZZZZ</name>
<reference evidence="3" key="1">
    <citation type="submission" date="2018-06" db="EMBL/GenBank/DDBJ databases">
        <authorList>
            <person name="Zhirakovskaya E."/>
        </authorList>
    </citation>
    <scope>NUCLEOTIDE SEQUENCE</scope>
</reference>
<keyword evidence="1" id="KW-0732">Signal</keyword>
<sequence>MRKTIFILLTALAFISCKDEINVITSKQPGKIVGTVLPKEAIATIQLLQGEIIATTTTSNGVFKLSDVSPGIYRLIIKADNFGKQEIENIEVDDGEGNDIGTIILSKYPFPLVSTSPFDGEKSISAPARSIRFDFSEDISPSSIESSFKIEPNATINEFYVSSKKHFVFYTELNFGTEYKVTLDTNVITEYGEHLEFPATFSFHTIHFMLNRVNYPYFSRDGDDPIELYFNGSVSETFEEHISVEPSIPFEIVKQENSGRRASTRISILPTFGWKADTTFSIIVNQSLEEVNGATLEKDTSIVFVTPKLKITKTFPRNNQYFIDTNAVISIETNYLLDEGTIKNAVSLSPDVNFTIVLYPGFGRTIIRLYSDQLTPATKYTVTIDKSLTDYYGVPLNDNYSFSFTTRE</sequence>
<dbReference type="InterPro" id="IPR008969">
    <property type="entry name" value="CarboxyPept-like_regulatory"/>
</dbReference>
<feature type="domain" description="SbsA Ig-like" evidence="2">
    <location>
        <begin position="308"/>
        <end position="406"/>
    </location>
</feature>
<dbReference type="PROSITE" id="PS51257">
    <property type="entry name" value="PROKAR_LIPOPROTEIN"/>
    <property type="match status" value="1"/>
</dbReference>
<proteinExistence type="predicted"/>
<evidence type="ECO:0000313" key="3">
    <source>
        <dbReference type="EMBL" id="VAX14951.1"/>
    </source>
</evidence>
<organism evidence="3">
    <name type="scientific">hydrothermal vent metagenome</name>
    <dbReference type="NCBI Taxonomy" id="652676"/>
    <lineage>
        <taxon>unclassified sequences</taxon>
        <taxon>metagenomes</taxon>
        <taxon>ecological metagenomes</taxon>
    </lineage>
</organism>
<dbReference type="AlphaFoldDB" id="A0A3B1BK90"/>
<dbReference type="SUPFAM" id="SSF49464">
    <property type="entry name" value="Carboxypeptidase regulatory domain-like"/>
    <property type="match status" value="1"/>
</dbReference>
<dbReference type="Pfam" id="PF13205">
    <property type="entry name" value="Big_5"/>
    <property type="match status" value="2"/>
</dbReference>